<sequence>MESHTPNHLPPKYLLTFWSFSFLMGRLIRLGRCLSLVLTAIEVMYREAGESGLEKSL</sequence>
<evidence type="ECO:0000313" key="2">
    <source>
        <dbReference type="Proteomes" id="UP000327157"/>
    </source>
</evidence>
<reference evidence="1 2" key="1">
    <citation type="submission" date="2019-09" db="EMBL/GenBank/DDBJ databases">
        <authorList>
            <person name="Ou C."/>
        </authorList>
    </citation>
    <scope>NUCLEOTIDE SEQUENCE [LARGE SCALE GENOMIC DNA]</scope>
    <source>
        <strain evidence="1">S2</strain>
        <tissue evidence="1">Leaf</tissue>
    </source>
</reference>
<accession>A0A5N5FLG8</accession>
<comment type="caution">
    <text evidence="1">The sequence shown here is derived from an EMBL/GenBank/DDBJ whole genome shotgun (WGS) entry which is preliminary data.</text>
</comment>
<evidence type="ECO:0000313" key="1">
    <source>
        <dbReference type="EMBL" id="KAB2603707.1"/>
    </source>
</evidence>
<organism evidence="1 2">
    <name type="scientific">Pyrus ussuriensis x Pyrus communis</name>
    <dbReference type="NCBI Taxonomy" id="2448454"/>
    <lineage>
        <taxon>Eukaryota</taxon>
        <taxon>Viridiplantae</taxon>
        <taxon>Streptophyta</taxon>
        <taxon>Embryophyta</taxon>
        <taxon>Tracheophyta</taxon>
        <taxon>Spermatophyta</taxon>
        <taxon>Magnoliopsida</taxon>
        <taxon>eudicotyledons</taxon>
        <taxon>Gunneridae</taxon>
        <taxon>Pentapetalae</taxon>
        <taxon>rosids</taxon>
        <taxon>fabids</taxon>
        <taxon>Rosales</taxon>
        <taxon>Rosaceae</taxon>
        <taxon>Amygdaloideae</taxon>
        <taxon>Maleae</taxon>
        <taxon>Pyrus</taxon>
    </lineage>
</organism>
<proteinExistence type="predicted"/>
<reference evidence="1 2" key="3">
    <citation type="submission" date="2019-11" db="EMBL/GenBank/DDBJ databases">
        <title>A de novo genome assembly of a pear dwarfing rootstock.</title>
        <authorList>
            <person name="Wang F."/>
            <person name="Wang J."/>
            <person name="Li S."/>
            <person name="Zhang Y."/>
            <person name="Fang M."/>
            <person name="Ma L."/>
            <person name="Zhao Y."/>
            <person name="Jiang S."/>
        </authorList>
    </citation>
    <scope>NUCLEOTIDE SEQUENCE [LARGE SCALE GENOMIC DNA]</scope>
    <source>
        <strain evidence="1">S2</strain>
        <tissue evidence="1">Leaf</tissue>
    </source>
</reference>
<name>A0A5N5FLG8_9ROSA</name>
<protein>
    <submittedName>
        <fullName evidence="1">Uncharacterized protein</fullName>
    </submittedName>
</protein>
<dbReference type="Proteomes" id="UP000327157">
    <property type="component" value="Chromosome 10"/>
</dbReference>
<gene>
    <name evidence="1" type="ORF">D8674_004712</name>
</gene>
<reference evidence="2" key="2">
    <citation type="submission" date="2019-10" db="EMBL/GenBank/DDBJ databases">
        <title>A de novo genome assembly of a pear dwarfing rootstock.</title>
        <authorList>
            <person name="Wang F."/>
            <person name="Wang J."/>
            <person name="Li S."/>
            <person name="Zhang Y."/>
            <person name="Fang M."/>
            <person name="Ma L."/>
            <person name="Zhao Y."/>
            <person name="Jiang S."/>
        </authorList>
    </citation>
    <scope>NUCLEOTIDE SEQUENCE [LARGE SCALE GENOMIC DNA]</scope>
</reference>
<dbReference type="EMBL" id="SMOL01000695">
    <property type="protein sequence ID" value="KAB2603707.1"/>
    <property type="molecule type" value="Genomic_DNA"/>
</dbReference>
<dbReference type="AlphaFoldDB" id="A0A5N5FLG8"/>
<keyword evidence="2" id="KW-1185">Reference proteome</keyword>